<dbReference type="Pfam" id="PF12728">
    <property type="entry name" value="HTH_17"/>
    <property type="match status" value="1"/>
</dbReference>
<gene>
    <name evidence="2" type="ORF">UFOVP1357_18</name>
</gene>
<evidence type="ECO:0000259" key="1">
    <source>
        <dbReference type="Pfam" id="PF12728"/>
    </source>
</evidence>
<proteinExistence type="predicted"/>
<reference evidence="2" key="1">
    <citation type="submission" date="2020-05" db="EMBL/GenBank/DDBJ databases">
        <authorList>
            <person name="Chiriac C."/>
            <person name="Salcher M."/>
            <person name="Ghai R."/>
            <person name="Kavagutti S V."/>
        </authorList>
    </citation>
    <scope>NUCLEOTIDE SEQUENCE</scope>
</reference>
<name>A0A6J5S0Q6_9CAUD</name>
<dbReference type="InterPro" id="IPR009061">
    <property type="entry name" value="DNA-bd_dom_put_sf"/>
</dbReference>
<sequence>MIDSEKSFYTINEFACELGLHPNTVRMYIRSGLISALKLGTEKRVVYRIPNSEFERLAKCNMRDILKKMVKEKDND</sequence>
<dbReference type="Gene3D" id="1.10.1660.10">
    <property type="match status" value="1"/>
</dbReference>
<evidence type="ECO:0000313" key="2">
    <source>
        <dbReference type="EMBL" id="CAB4199881.1"/>
    </source>
</evidence>
<feature type="domain" description="Helix-turn-helix" evidence="1">
    <location>
        <begin position="8"/>
        <end position="58"/>
    </location>
</feature>
<organism evidence="2">
    <name type="scientific">uncultured Caudovirales phage</name>
    <dbReference type="NCBI Taxonomy" id="2100421"/>
    <lineage>
        <taxon>Viruses</taxon>
        <taxon>Duplodnaviria</taxon>
        <taxon>Heunggongvirae</taxon>
        <taxon>Uroviricota</taxon>
        <taxon>Caudoviricetes</taxon>
        <taxon>Peduoviridae</taxon>
        <taxon>Maltschvirus</taxon>
        <taxon>Maltschvirus maltsch</taxon>
    </lineage>
</organism>
<accession>A0A6J5S0Q6</accession>
<dbReference type="SUPFAM" id="SSF46955">
    <property type="entry name" value="Putative DNA-binding domain"/>
    <property type="match status" value="1"/>
</dbReference>
<protein>
    <submittedName>
        <fullName evidence="2">Helix-turn-helix domain containing protein</fullName>
    </submittedName>
</protein>
<dbReference type="InterPro" id="IPR041657">
    <property type="entry name" value="HTH_17"/>
</dbReference>
<dbReference type="EMBL" id="LR797304">
    <property type="protein sequence ID" value="CAB4199881.1"/>
    <property type="molecule type" value="Genomic_DNA"/>
</dbReference>